<dbReference type="InterPro" id="IPR014729">
    <property type="entry name" value="Rossmann-like_a/b/a_fold"/>
</dbReference>
<evidence type="ECO:0000313" key="2">
    <source>
        <dbReference type="Proteomes" id="UP000430146"/>
    </source>
</evidence>
<accession>A0A5S9QRW1</accession>
<reference evidence="1 2" key="1">
    <citation type="submission" date="2019-11" db="EMBL/GenBank/DDBJ databases">
        <authorList>
            <person name="Holert J."/>
        </authorList>
    </citation>
    <scope>NUCLEOTIDE SEQUENCE [LARGE SCALE GENOMIC DNA]</scope>
    <source>
        <strain evidence="1">BC8_1</strain>
    </source>
</reference>
<organism evidence="1 2">
    <name type="scientific">Mycolicibacterium vanbaalenii</name>
    <name type="common">Mycobacterium vanbaalenii</name>
    <dbReference type="NCBI Taxonomy" id="110539"/>
    <lineage>
        <taxon>Bacteria</taxon>
        <taxon>Bacillati</taxon>
        <taxon>Actinomycetota</taxon>
        <taxon>Actinomycetes</taxon>
        <taxon>Mycobacteriales</taxon>
        <taxon>Mycobacteriaceae</taxon>
        <taxon>Mycolicibacterium</taxon>
    </lineage>
</organism>
<dbReference type="AlphaFoldDB" id="A0A5S9QRW1"/>
<protein>
    <submittedName>
        <fullName evidence="1">Uncharacterized protein</fullName>
    </submittedName>
</protein>
<sequence length="67" mass="7432">MSWPAPTLGLMSDDTPLWLFADQLGPAVHGGEHAHREVLLVEAASALTKRRYHRQKLHLRPVGPAAR</sequence>
<proteinExistence type="predicted"/>
<gene>
    <name evidence="1" type="ORF">AELLOGFF_04329</name>
</gene>
<dbReference type="Gene3D" id="3.40.50.620">
    <property type="entry name" value="HUPs"/>
    <property type="match status" value="1"/>
</dbReference>
<evidence type="ECO:0000313" key="1">
    <source>
        <dbReference type="EMBL" id="CAA0121003.1"/>
    </source>
</evidence>
<keyword evidence="2" id="KW-1185">Reference proteome</keyword>
<dbReference type="EMBL" id="CACSIP010000018">
    <property type="protein sequence ID" value="CAA0121003.1"/>
    <property type="molecule type" value="Genomic_DNA"/>
</dbReference>
<name>A0A5S9QRW1_MYCVN</name>
<dbReference type="Proteomes" id="UP000430146">
    <property type="component" value="Unassembled WGS sequence"/>
</dbReference>